<organism evidence="1 2">
    <name type="scientific">Streptomyces ochraceiscleroticus</name>
    <dbReference type="NCBI Taxonomy" id="47761"/>
    <lineage>
        <taxon>Bacteria</taxon>
        <taxon>Bacillati</taxon>
        <taxon>Actinomycetota</taxon>
        <taxon>Actinomycetes</taxon>
        <taxon>Kitasatosporales</taxon>
        <taxon>Streptomycetaceae</taxon>
        <taxon>Streptomyces</taxon>
    </lineage>
</organism>
<sequence length="361" mass="37873">MKFTHRPVLGATAIALCCLAIIAGVLYATGVYDRWRDDMSLDDACAGTVARGDLASALGSKEVRASGAGDEGEGALAACQVHDRTSEESRLVLDIRWAGDPGRDFRLAPHPSSHTGQGAVAPLEHGWPGVASQGPNAYQVSLVMECRNRKNDALFVNGNLLRGEHSAGAGARAAFARVTTETAARAAKRFGCKAASGTRITHIADPLSDEQRRVSHAKGTCAALRPYSKEAEAAGLDAVRETAATRNAPVEDCFVGTADDPGTPSYRALALFGPYPRMVRDAGDTTAFGNVGKSGKNHTAWATAKCPGSSDRALFTLGQIASANTSAGKRHYLPAQTEVDVLTAFAKDSADRHGCTDVRLP</sequence>
<protein>
    <recommendedName>
        <fullName evidence="3">Aromatic ring-opening dioxygenase LigA</fullName>
    </recommendedName>
</protein>
<reference evidence="2" key="1">
    <citation type="journal article" date="2019" name="Int. J. Syst. Evol. Microbiol.">
        <title>The Global Catalogue of Microorganisms (GCM) 10K type strain sequencing project: providing services to taxonomists for standard genome sequencing and annotation.</title>
        <authorList>
            <consortium name="The Broad Institute Genomics Platform"/>
            <consortium name="The Broad Institute Genome Sequencing Center for Infectious Disease"/>
            <person name="Wu L."/>
            <person name="Ma J."/>
        </authorList>
    </citation>
    <scope>NUCLEOTIDE SEQUENCE [LARGE SCALE GENOMIC DNA]</scope>
    <source>
        <strain evidence="2">CGMCC 1.15180</strain>
    </source>
</reference>
<comment type="caution">
    <text evidence="1">The sequence shown here is derived from an EMBL/GenBank/DDBJ whole genome shotgun (WGS) entry which is preliminary data.</text>
</comment>
<dbReference type="EMBL" id="JBHSPX010000001">
    <property type="protein sequence ID" value="MFC6061530.1"/>
    <property type="molecule type" value="Genomic_DNA"/>
</dbReference>
<accession>A0ABW1MCW2</accession>
<evidence type="ECO:0008006" key="3">
    <source>
        <dbReference type="Google" id="ProtNLM"/>
    </source>
</evidence>
<keyword evidence="2" id="KW-1185">Reference proteome</keyword>
<evidence type="ECO:0000313" key="2">
    <source>
        <dbReference type="Proteomes" id="UP001596139"/>
    </source>
</evidence>
<dbReference type="Proteomes" id="UP001596139">
    <property type="component" value="Unassembled WGS sequence"/>
</dbReference>
<gene>
    <name evidence="1" type="ORF">ACFP4F_03075</name>
</gene>
<evidence type="ECO:0000313" key="1">
    <source>
        <dbReference type="EMBL" id="MFC6061530.1"/>
    </source>
</evidence>
<dbReference type="RefSeq" id="WP_031066500.1">
    <property type="nucleotide sequence ID" value="NZ_JBHSPX010000001.1"/>
</dbReference>
<proteinExistence type="predicted"/>
<name>A0ABW1MCW2_9ACTN</name>